<dbReference type="GO" id="GO:0006260">
    <property type="term" value="P:DNA replication"/>
    <property type="evidence" value="ECO:0007669"/>
    <property type="project" value="UniProtKB-KW"/>
</dbReference>
<reference evidence="8" key="1">
    <citation type="journal article" date="2020" name="mSystems">
        <title>Genome- and Community-Level Interaction Insights into Carbon Utilization and Element Cycling Functions of Hydrothermarchaeota in Hydrothermal Sediment.</title>
        <authorList>
            <person name="Zhou Z."/>
            <person name="Liu Y."/>
            <person name="Xu W."/>
            <person name="Pan J."/>
            <person name="Luo Z.H."/>
            <person name="Li M."/>
        </authorList>
    </citation>
    <scope>NUCLEOTIDE SEQUENCE [LARGE SCALE GENOMIC DNA]</scope>
    <source>
        <strain evidence="8">SpSt-418</strain>
    </source>
</reference>
<organism evidence="8">
    <name type="scientific">Oscillatoriales cyanobacterium SpSt-418</name>
    <dbReference type="NCBI Taxonomy" id="2282169"/>
    <lineage>
        <taxon>Bacteria</taxon>
        <taxon>Bacillati</taxon>
        <taxon>Cyanobacteriota</taxon>
        <taxon>Cyanophyceae</taxon>
        <taxon>Oscillatoriophycideae</taxon>
        <taxon>Oscillatoriales</taxon>
    </lineage>
</organism>
<comment type="caution">
    <text evidence="8">The sequence shown here is derived from an EMBL/GenBank/DDBJ whole genome shotgun (WGS) entry which is preliminary data.</text>
</comment>
<evidence type="ECO:0000256" key="3">
    <source>
        <dbReference type="ARBA" id="ARBA00022722"/>
    </source>
</evidence>
<dbReference type="InterPro" id="IPR004843">
    <property type="entry name" value="Calcineurin-like_PHP"/>
</dbReference>
<evidence type="ECO:0000256" key="1">
    <source>
        <dbReference type="ARBA" id="ARBA00010555"/>
    </source>
</evidence>
<keyword evidence="6" id="KW-0235">DNA replication</keyword>
<keyword evidence="5 6" id="KW-0269">Exonuclease</keyword>
<keyword evidence="6" id="KW-0255">Endonuclease</keyword>
<dbReference type="EMBL" id="DSRU01000347">
    <property type="protein sequence ID" value="HFN00857.1"/>
    <property type="molecule type" value="Genomic_DNA"/>
</dbReference>
<comment type="subunit">
    <text evidence="6">Heterodimer of SbcC and SbcD.</text>
</comment>
<evidence type="ECO:0000256" key="4">
    <source>
        <dbReference type="ARBA" id="ARBA00022801"/>
    </source>
</evidence>
<keyword evidence="4 6" id="KW-0378">Hydrolase</keyword>
<evidence type="ECO:0000259" key="7">
    <source>
        <dbReference type="Pfam" id="PF00149"/>
    </source>
</evidence>
<dbReference type="CDD" id="cd00840">
    <property type="entry name" value="MPP_Mre11_N"/>
    <property type="match status" value="1"/>
</dbReference>
<dbReference type="AlphaFoldDB" id="A0A7C3PLG4"/>
<dbReference type="InterPro" id="IPR029052">
    <property type="entry name" value="Metallo-depent_PP-like"/>
</dbReference>
<sequence length="433" mass="47851">MLQILHFSDVHMGSGFAHGKINPETGINTRLEDFRQTLSACIDRAIAEPVDLVLFGGDAFPDATPPPYVHEAFASQFRRLADAEIPAVLLVGNHDQHTQGAGGASLCIYRTLGVPGIVVGDRLQTHTIQTRNGAVQVVTLPWLTRSNLLTRPETEGLSLGEVNRLLLERLRVALEGEIRQLDPTLPTVLLAHLMVDTARFGAERFLAVGKGFTVPLEFLTRPCFDYVALGHVHCHQVLSHNPPVVYPGSIERVDFSEAKETKGYVFVNLAKGKTHFEFCPLSVRAFHTLEVDLSTLQTDPQPRLMTTIHQQDIQDAVVRLVYHLRPQQVDQIDGVALHQALAIAHTYTIQPNLVSQLSRPRLPELGTGVGIHPLEALQAYIDNREDLDDISTDILTAAQQLIAETDPAHITISPKDLTEIPIAEVYETQLRLL</sequence>
<dbReference type="InterPro" id="IPR004593">
    <property type="entry name" value="SbcD"/>
</dbReference>
<comment type="function">
    <text evidence="6">SbcCD cleaves DNA hairpin structures. These structures can inhibit DNA replication and are intermediates in certain DNA recombination reactions. The complex acts as a 3'-&gt;5' double strand exonuclease that can open hairpins. It also has a 5' single-strand endonuclease activity.</text>
</comment>
<keyword evidence="6" id="KW-0233">DNA recombination</keyword>
<proteinExistence type="inferred from homology"/>
<protein>
    <recommendedName>
        <fullName evidence="2 6">Nuclease SbcCD subunit D</fullName>
    </recommendedName>
</protein>
<dbReference type="GO" id="GO:0004519">
    <property type="term" value="F:endonuclease activity"/>
    <property type="evidence" value="ECO:0007669"/>
    <property type="project" value="UniProtKB-KW"/>
</dbReference>
<comment type="similarity">
    <text evidence="1 6">Belongs to the SbcD family.</text>
</comment>
<accession>A0A7C3PLG4</accession>
<dbReference type="GO" id="GO:0006310">
    <property type="term" value="P:DNA recombination"/>
    <property type="evidence" value="ECO:0007669"/>
    <property type="project" value="UniProtKB-KW"/>
</dbReference>
<dbReference type="GO" id="GO:0008408">
    <property type="term" value="F:3'-5' exonuclease activity"/>
    <property type="evidence" value="ECO:0007669"/>
    <property type="project" value="InterPro"/>
</dbReference>
<dbReference type="Pfam" id="PF00149">
    <property type="entry name" value="Metallophos"/>
    <property type="match status" value="1"/>
</dbReference>
<dbReference type="InterPro" id="IPR041796">
    <property type="entry name" value="Mre11_N"/>
</dbReference>
<dbReference type="PANTHER" id="PTHR30337:SF0">
    <property type="entry name" value="NUCLEASE SBCCD SUBUNIT D"/>
    <property type="match status" value="1"/>
</dbReference>
<dbReference type="InterPro" id="IPR050535">
    <property type="entry name" value="DNA_Repair-Maintenance_Comp"/>
</dbReference>
<dbReference type="SUPFAM" id="SSF56300">
    <property type="entry name" value="Metallo-dependent phosphatases"/>
    <property type="match status" value="1"/>
</dbReference>
<feature type="domain" description="Calcineurin-like phosphoesterase" evidence="7">
    <location>
        <begin position="3"/>
        <end position="234"/>
    </location>
</feature>
<keyword evidence="3 6" id="KW-0540">Nuclease</keyword>
<dbReference type="Gene3D" id="3.60.21.10">
    <property type="match status" value="1"/>
</dbReference>
<evidence type="ECO:0000256" key="2">
    <source>
        <dbReference type="ARBA" id="ARBA00013365"/>
    </source>
</evidence>
<evidence type="ECO:0000256" key="5">
    <source>
        <dbReference type="ARBA" id="ARBA00022839"/>
    </source>
</evidence>
<dbReference type="NCBIfam" id="TIGR00619">
    <property type="entry name" value="sbcd"/>
    <property type="match status" value="1"/>
</dbReference>
<evidence type="ECO:0000256" key="6">
    <source>
        <dbReference type="RuleBase" id="RU363069"/>
    </source>
</evidence>
<dbReference type="PANTHER" id="PTHR30337">
    <property type="entry name" value="COMPONENT OF ATP-DEPENDENT DSDNA EXONUCLEASE"/>
    <property type="match status" value="1"/>
</dbReference>
<name>A0A7C3PLG4_9CYAN</name>
<gene>
    <name evidence="6 8" type="primary">sbcD</name>
    <name evidence="8" type="ORF">ENR64_24500</name>
</gene>
<evidence type="ECO:0000313" key="8">
    <source>
        <dbReference type="EMBL" id="HFN00857.1"/>
    </source>
</evidence>